<evidence type="ECO:0000256" key="3">
    <source>
        <dbReference type="SAM" id="MobiDB-lite"/>
    </source>
</evidence>
<dbReference type="Gene3D" id="1.10.8.60">
    <property type="match status" value="1"/>
</dbReference>
<dbReference type="InterPro" id="IPR027417">
    <property type="entry name" value="P-loop_NTPase"/>
</dbReference>
<comment type="catalytic activity">
    <reaction evidence="2">
        <text>Hydrolysis of proteins in presence of ATP.</text>
        <dbReference type="EC" id="3.4.21.53"/>
    </reaction>
</comment>
<feature type="region of interest" description="Disordered" evidence="3">
    <location>
        <begin position="794"/>
        <end position="820"/>
    </location>
</feature>
<keyword evidence="6" id="KW-1185">Reference proteome</keyword>
<keyword evidence="1 2" id="KW-0645">Protease</keyword>
<dbReference type="InterPro" id="IPR027065">
    <property type="entry name" value="Lon_Prtase"/>
</dbReference>
<dbReference type="InterPro" id="IPR046843">
    <property type="entry name" value="LonB_AAA-LID"/>
</dbReference>
<dbReference type="SUPFAM" id="SSF54211">
    <property type="entry name" value="Ribosomal protein S5 domain 2-like"/>
    <property type="match status" value="1"/>
</dbReference>
<dbReference type="GO" id="GO:0004252">
    <property type="term" value="F:serine-type endopeptidase activity"/>
    <property type="evidence" value="ECO:0007669"/>
    <property type="project" value="UniProtKB-UniRule"/>
</dbReference>
<evidence type="ECO:0000256" key="2">
    <source>
        <dbReference type="PROSITE-ProRule" id="PRU01122"/>
    </source>
</evidence>
<feature type="active site" evidence="2">
    <location>
        <position position="698"/>
    </location>
</feature>
<dbReference type="Pfam" id="PF20436">
    <property type="entry name" value="LonB_AAA-LID"/>
    <property type="match status" value="1"/>
</dbReference>
<dbReference type="InterPro" id="IPR014721">
    <property type="entry name" value="Ribsml_uS5_D2-typ_fold_subgr"/>
</dbReference>
<dbReference type="InterPro" id="IPR041699">
    <property type="entry name" value="AAA_32"/>
</dbReference>
<keyword evidence="2" id="KW-0720">Serine protease</keyword>
<evidence type="ECO:0000256" key="1">
    <source>
        <dbReference type="ARBA" id="ARBA00022670"/>
    </source>
</evidence>
<comment type="similarity">
    <text evidence="2">Belongs to the peptidase S16 family.</text>
</comment>
<dbReference type="Pfam" id="PF20437">
    <property type="entry name" value="LonC_helical"/>
    <property type="match status" value="1"/>
</dbReference>
<dbReference type="Pfam" id="PF05362">
    <property type="entry name" value="Lon_C"/>
    <property type="match status" value="1"/>
</dbReference>
<evidence type="ECO:0000259" key="4">
    <source>
        <dbReference type="PROSITE" id="PS51786"/>
    </source>
</evidence>
<dbReference type="GO" id="GO:0005524">
    <property type="term" value="F:ATP binding"/>
    <property type="evidence" value="ECO:0007669"/>
    <property type="project" value="InterPro"/>
</dbReference>
<dbReference type="PRINTS" id="PR00830">
    <property type="entry name" value="ENDOLAPTASE"/>
</dbReference>
<proteinExistence type="inferred from homology"/>
<accession>B9Z5I9</accession>
<organism evidence="5 6">
    <name type="scientific">Pseudogulbenkiania ferrooxidans 2002</name>
    <dbReference type="NCBI Taxonomy" id="279714"/>
    <lineage>
        <taxon>Bacteria</taxon>
        <taxon>Pseudomonadati</taxon>
        <taxon>Pseudomonadota</taxon>
        <taxon>Betaproteobacteria</taxon>
        <taxon>Neisseriales</taxon>
        <taxon>Chromobacteriaceae</taxon>
        <taxon>Pseudogulbenkiania</taxon>
    </lineage>
</organism>
<dbReference type="GO" id="GO:0004176">
    <property type="term" value="F:ATP-dependent peptidase activity"/>
    <property type="evidence" value="ECO:0007669"/>
    <property type="project" value="UniProtKB-UniRule"/>
</dbReference>
<dbReference type="GO" id="GO:0006508">
    <property type="term" value="P:proteolysis"/>
    <property type="evidence" value="ECO:0007669"/>
    <property type="project" value="UniProtKB-KW"/>
</dbReference>
<evidence type="ECO:0000313" key="6">
    <source>
        <dbReference type="Proteomes" id="UP000003165"/>
    </source>
</evidence>
<keyword evidence="2" id="KW-0378">Hydrolase</keyword>
<dbReference type="Gene3D" id="3.40.50.300">
    <property type="entry name" value="P-loop containing nucleotide triphosphate hydrolases"/>
    <property type="match status" value="2"/>
</dbReference>
<dbReference type="InterPro" id="IPR046844">
    <property type="entry name" value="Lon-like_helical"/>
</dbReference>
<dbReference type="GO" id="GO:0030163">
    <property type="term" value="P:protein catabolic process"/>
    <property type="evidence" value="ECO:0007669"/>
    <property type="project" value="InterPro"/>
</dbReference>
<comment type="caution">
    <text evidence="5">The sequence shown here is derived from an EMBL/GenBank/DDBJ whole genome shotgun (WGS) entry which is preliminary data.</text>
</comment>
<evidence type="ECO:0000313" key="5">
    <source>
        <dbReference type="EMBL" id="EEG07836.1"/>
    </source>
</evidence>
<dbReference type="InterPro" id="IPR008269">
    <property type="entry name" value="Lon_proteolytic"/>
</dbReference>
<dbReference type="AlphaFoldDB" id="B9Z5I9"/>
<protein>
    <recommendedName>
        <fullName evidence="2">endopeptidase La</fullName>
        <ecNumber evidence="2">3.4.21.53</ecNumber>
    </recommendedName>
</protein>
<dbReference type="PANTHER" id="PTHR10046">
    <property type="entry name" value="ATP DEPENDENT LON PROTEASE FAMILY MEMBER"/>
    <property type="match status" value="1"/>
</dbReference>
<dbReference type="RefSeq" id="WP_008954644.1">
    <property type="nucleotide sequence ID" value="NZ_ACIS01000007.1"/>
</dbReference>
<reference evidence="5 6" key="1">
    <citation type="submission" date="2009-02" db="EMBL/GenBank/DDBJ databases">
        <title>Sequencing of the draft genome and assembly of Lutiella nitroferrum 2002.</title>
        <authorList>
            <consortium name="US DOE Joint Genome Institute (JGI-PGF)"/>
            <person name="Lucas S."/>
            <person name="Copeland A."/>
            <person name="Lapidus A."/>
            <person name="Glavina del Rio T."/>
            <person name="Tice H."/>
            <person name="Bruce D."/>
            <person name="Goodwin L."/>
            <person name="Pitluck S."/>
            <person name="Larimer F."/>
            <person name="Land M.L."/>
            <person name="Hauser L."/>
            <person name="Coates J.D."/>
        </authorList>
    </citation>
    <scope>NUCLEOTIDE SEQUENCE [LARGE SCALE GENOMIC DNA]</scope>
    <source>
        <strain evidence="5 6">2002</strain>
    </source>
</reference>
<dbReference type="SUPFAM" id="SSF52540">
    <property type="entry name" value="P-loop containing nucleoside triphosphate hydrolases"/>
    <property type="match status" value="1"/>
</dbReference>
<dbReference type="Gene3D" id="3.30.230.10">
    <property type="match status" value="1"/>
</dbReference>
<dbReference type="Proteomes" id="UP000003165">
    <property type="component" value="Unassembled WGS sequence"/>
</dbReference>
<feature type="domain" description="Lon proteolytic" evidence="4">
    <location>
        <begin position="565"/>
        <end position="760"/>
    </location>
</feature>
<dbReference type="eggNOG" id="COG1067">
    <property type="taxonomic scope" value="Bacteria"/>
</dbReference>
<feature type="active site" evidence="2">
    <location>
        <position position="655"/>
    </location>
</feature>
<dbReference type="Pfam" id="PF13654">
    <property type="entry name" value="AAA_32"/>
    <property type="match status" value="1"/>
</dbReference>
<dbReference type="EMBL" id="ACIS01000007">
    <property type="protein sequence ID" value="EEG07836.1"/>
    <property type="molecule type" value="Genomic_DNA"/>
</dbReference>
<dbReference type="InterPro" id="IPR020568">
    <property type="entry name" value="Ribosomal_Su5_D2-typ_SF"/>
</dbReference>
<sequence>MSHLAPLPVVQLYRRCDPELFAFDTTAELEDLTDIIGQLRAVGATRFGLGMRHHGYNVYVMGPSGSGKRTMVRQLLAQQAAGAAPPCDWCYVNNFAQPHKPRAIRLPAGRGATLRDDMQQLVDELRATIPAIFEGEEYRRRLDQINEEFTQQQTKAFEEVGDAAIQHGIALLRTPNGFSFAPAKDGEVISPEEFAKLPREEQERIERDTDTLRVQLEKAIRQVPRWRRERIERVRQLNEEAVLFAVGQMIDSLREDYADFEPVRLYLDEVQQNIIASIDDFRQPRDGAPSQSGLQGLGDGADFNRFRVNLLVDHGGHPAPPVIDEEHPTWQNLIGRVEHLSQMGTLITNFLQIKPGALHQANGGYLLLDAIKLLSQPFSWEALKRALATREIRIESLGQMYSLISTVSLEPEPIPLEVKVLLLGDRMLYYLLAEYDPEFGELFKVAADFEDEVARTGDNALLYARLIATLTRRDGLRPFERGAVARVIEYGARRAEDAERLSLHMESLAGLVREADYWAQQDGLANVGAEHVERAIAAQIHRADRLKERAHEAILRDILRIDSSGAQVGQINGLSVFELGQFAFGQPSRITATTRLGDGDVVDIQREAKLGGAIHSKGVLILSSLLATRYAAEQPLSLSASLVFEQTYGMVEGDSASLAELCALLSSLSGLPLRQALAVTGSVDQFGRVQAIGAVNEKIEGFFDICRQRGLNGEHGVLIPAANVLHLMLRRDVIEAATAGLFHVYAVETVDQAIALLTGVEAGAADASGLFPEGSVNRRVADRLHGLADIARAYSQPDKGDQAGSAPPPAPKARHGHGQA</sequence>
<name>B9Z5I9_9NEIS</name>
<dbReference type="EC" id="3.4.21.53" evidence="2"/>
<dbReference type="PROSITE" id="PS51786">
    <property type="entry name" value="LON_PROTEOLYTIC"/>
    <property type="match status" value="1"/>
</dbReference>
<gene>
    <name evidence="5" type="ORF">FuraDRAFT_2624</name>
</gene>